<dbReference type="Proteomes" id="UP000008864">
    <property type="component" value="Unassembled WGS sequence"/>
</dbReference>
<dbReference type="VEuPathDB" id="FungiDB:TERG_00364"/>
<evidence type="ECO:0000256" key="1">
    <source>
        <dbReference type="SAM" id="MobiDB-lite"/>
    </source>
</evidence>
<dbReference type="OrthoDB" id="5345625at2759"/>
<feature type="region of interest" description="Disordered" evidence="1">
    <location>
        <begin position="50"/>
        <end position="84"/>
    </location>
</feature>
<dbReference type="AlphaFoldDB" id="F2SFF0"/>
<sequence>MRFTISRAAYPSPAQARPGAIIPLNMSLASSAPPRPVLLNKTTNALLSPRKHNLEPSMGSDDNFSKQVTRNHTPSSPIQLVGKKRTIDQVDVDQHRPSTATSSFNSQNRREDEFYIYDESTHSSMDIDKEVCFSHGI</sequence>
<gene>
    <name evidence="2" type="ORF">TERG_00364</name>
</gene>
<keyword evidence="3" id="KW-1185">Reference proteome</keyword>
<evidence type="ECO:0000313" key="2">
    <source>
        <dbReference type="EMBL" id="EGD84084.2"/>
    </source>
</evidence>
<organism evidence="2 3">
    <name type="scientific">Trichophyton rubrum (strain ATCC MYA-4607 / CBS 118892)</name>
    <name type="common">Athlete's foot fungus</name>
    <dbReference type="NCBI Taxonomy" id="559305"/>
    <lineage>
        <taxon>Eukaryota</taxon>
        <taxon>Fungi</taxon>
        <taxon>Dikarya</taxon>
        <taxon>Ascomycota</taxon>
        <taxon>Pezizomycotina</taxon>
        <taxon>Eurotiomycetes</taxon>
        <taxon>Eurotiomycetidae</taxon>
        <taxon>Onygenales</taxon>
        <taxon>Arthrodermataceae</taxon>
        <taxon>Trichophyton</taxon>
    </lineage>
</organism>
<dbReference type="EMBL" id="GG700648">
    <property type="protein sequence ID" value="EGD84084.2"/>
    <property type="molecule type" value="Genomic_DNA"/>
</dbReference>
<dbReference type="HOGENOM" id="CLU_1866549_0_0_1"/>
<dbReference type="RefSeq" id="XP_003238375.2">
    <property type="nucleotide sequence ID" value="XM_003238327.2"/>
</dbReference>
<dbReference type="STRING" id="559305.F2SFF0"/>
<name>F2SFF0_TRIRC</name>
<proteinExistence type="predicted"/>
<dbReference type="eggNOG" id="ENOG502RNSD">
    <property type="taxonomic scope" value="Eukaryota"/>
</dbReference>
<dbReference type="GeneID" id="10377864"/>
<accession>F2SFF0</accession>
<evidence type="ECO:0000313" key="3">
    <source>
        <dbReference type="Proteomes" id="UP000008864"/>
    </source>
</evidence>
<protein>
    <submittedName>
        <fullName evidence="2">Uncharacterized protein</fullName>
    </submittedName>
</protein>
<reference evidence="3" key="1">
    <citation type="journal article" date="2012" name="MBio">
        <title>Comparative genome analysis of Trichophyton rubrum and related dermatophytes reveals candidate genes involved in infection.</title>
        <authorList>
            <person name="Martinez D.A."/>
            <person name="Oliver B.G."/>
            <person name="Graeser Y."/>
            <person name="Goldberg J.M."/>
            <person name="Li W."/>
            <person name="Martinez-Rossi N.M."/>
            <person name="Monod M."/>
            <person name="Shelest E."/>
            <person name="Barton R.C."/>
            <person name="Birch E."/>
            <person name="Brakhage A.A."/>
            <person name="Chen Z."/>
            <person name="Gurr S.J."/>
            <person name="Heiman D."/>
            <person name="Heitman J."/>
            <person name="Kosti I."/>
            <person name="Rossi A."/>
            <person name="Saif S."/>
            <person name="Samalova M."/>
            <person name="Saunders C.W."/>
            <person name="Shea T."/>
            <person name="Summerbell R.C."/>
            <person name="Xu J."/>
            <person name="Young S."/>
            <person name="Zeng Q."/>
            <person name="Birren B.W."/>
            <person name="Cuomo C.A."/>
            <person name="White T.C."/>
        </authorList>
    </citation>
    <scope>NUCLEOTIDE SEQUENCE [LARGE SCALE GENOMIC DNA]</scope>
    <source>
        <strain evidence="3">ATCC MYA-4607 / CBS 118892</strain>
    </source>
</reference>
<feature type="compositionally biased region" description="Polar residues" evidence="1">
    <location>
        <begin position="60"/>
        <end position="78"/>
    </location>
</feature>
<dbReference type="InParanoid" id="F2SFF0"/>